<evidence type="ECO:0000313" key="2">
    <source>
        <dbReference type="EMBL" id="PXX21725.1"/>
    </source>
</evidence>
<dbReference type="OrthoDB" id="1080927at2"/>
<dbReference type="STRING" id="1122991.GCA_000613445_02913"/>
<gene>
    <name evidence="2" type="ORF">EJ73_01503</name>
</gene>
<keyword evidence="1" id="KW-0472">Membrane</keyword>
<dbReference type="InterPro" id="IPR010718">
    <property type="entry name" value="DUF1294"/>
</dbReference>
<name>A0A318HTB7_9BACT</name>
<accession>A0A318HTB7</accession>
<dbReference type="AlphaFoldDB" id="A0A318HTB7"/>
<evidence type="ECO:0000313" key="3">
    <source>
        <dbReference type="Proteomes" id="UP000248314"/>
    </source>
</evidence>
<feature type="transmembrane region" description="Helical" evidence="1">
    <location>
        <begin position="71"/>
        <end position="91"/>
    </location>
</feature>
<feature type="transmembrane region" description="Helical" evidence="1">
    <location>
        <begin position="38"/>
        <end position="59"/>
    </location>
</feature>
<dbReference type="Proteomes" id="UP000248314">
    <property type="component" value="Unassembled WGS sequence"/>
</dbReference>
<dbReference type="RefSeq" id="WP_025815291.1">
    <property type="nucleotide sequence ID" value="NZ_BAIZ01000003.1"/>
</dbReference>
<reference evidence="2 3" key="1">
    <citation type="submission" date="2018-05" db="EMBL/GenBank/DDBJ databases">
        <title>Genomic Encyclopedia of Type Strains, Phase I: the one thousand microbial genomes (KMG-I) project.</title>
        <authorList>
            <person name="Kyrpides N."/>
        </authorList>
    </citation>
    <scope>NUCLEOTIDE SEQUENCE [LARGE SCALE GENOMIC DNA]</scope>
    <source>
        <strain evidence="2 3">DSM 15611</strain>
    </source>
</reference>
<dbReference type="EMBL" id="QJJX01000016">
    <property type="protein sequence ID" value="PXX21725.1"/>
    <property type="molecule type" value="Genomic_DNA"/>
</dbReference>
<keyword evidence="1" id="KW-0812">Transmembrane</keyword>
<sequence>MNELVIRLLLVYLALSNLLSLSLFGIDKWKAKHTKWRISEKTLLLVAAIGGSIGAWVGMKLWHHKTQHKKFKYGVPLIFIIQLAALLFASYKIYCA</sequence>
<organism evidence="2 3">
    <name type="scientific">Hoylesella shahii DSM 15611 = JCM 12083</name>
    <dbReference type="NCBI Taxonomy" id="1122991"/>
    <lineage>
        <taxon>Bacteria</taxon>
        <taxon>Pseudomonadati</taxon>
        <taxon>Bacteroidota</taxon>
        <taxon>Bacteroidia</taxon>
        <taxon>Bacteroidales</taxon>
        <taxon>Prevotellaceae</taxon>
        <taxon>Hoylesella</taxon>
    </lineage>
</organism>
<protein>
    <submittedName>
        <fullName evidence="2">Uncharacterized membrane protein YsdA (DUF1294 family)</fullName>
    </submittedName>
</protein>
<evidence type="ECO:0000256" key="1">
    <source>
        <dbReference type="SAM" id="Phobius"/>
    </source>
</evidence>
<keyword evidence="1" id="KW-1133">Transmembrane helix</keyword>
<keyword evidence="3" id="KW-1185">Reference proteome</keyword>
<dbReference type="GeneID" id="84898730"/>
<comment type="caution">
    <text evidence="2">The sequence shown here is derived from an EMBL/GenBank/DDBJ whole genome shotgun (WGS) entry which is preliminary data.</text>
</comment>
<dbReference type="Pfam" id="PF06961">
    <property type="entry name" value="DUF1294"/>
    <property type="match status" value="1"/>
</dbReference>
<feature type="transmembrane region" description="Helical" evidence="1">
    <location>
        <begin position="6"/>
        <end position="26"/>
    </location>
</feature>
<proteinExistence type="predicted"/>